<dbReference type="RefSeq" id="WP_056941556.1">
    <property type="nucleotide sequence ID" value="NZ_AZCX01000001.1"/>
</dbReference>
<feature type="transmembrane region" description="Helical" evidence="7">
    <location>
        <begin position="76"/>
        <end position="103"/>
    </location>
</feature>
<proteinExistence type="predicted"/>
<keyword evidence="5 7" id="KW-1133">Transmembrane helix</keyword>
<dbReference type="Pfam" id="PF07690">
    <property type="entry name" value="MFS_1"/>
    <property type="match status" value="1"/>
</dbReference>
<feature type="transmembrane region" description="Helical" evidence="7">
    <location>
        <begin position="7"/>
        <end position="33"/>
    </location>
</feature>
<dbReference type="InterPro" id="IPR036259">
    <property type="entry name" value="MFS_trans_sf"/>
</dbReference>
<feature type="transmembrane region" description="Helical" evidence="7">
    <location>
        <begin position="255"/>
        <end position="278"/>
    </location>
</feature>
<dbReference type="GO" id="GO:0005886">
    <property type="term" value="C:plasma membrane"/>
    <property type="evidence" value="ECO:0007669"/>
    <property type="project" value="UniProtKB-SubCell"/>
</dbReference>
<evidence type="ECO:0000313" key="9">
    <source>
        <dbReference type="EMBL" id="KRK49090.1"/>
    </source>
</evidence>
<keyword evidence="2" id="KW-0813">Transport</keyword>
<comment type="caution">
    <text evidence="9">The sequence shown here is derived from an EMBL/GenBank/DDBJ whole genome shotgun (WGS) entry which is preliminary data.</text>
</comment>
<dbReference type="InterPro" id="IPR004638">
    <property type="entry name" value="EmrB-like"/>
</dbReference>
<protein>
    <submittedName>
        <fullName evidence="9">EmrB QacA subfamily drug resistance transporter</fullName>
    </submittedName>
</protein>
<dbReference type="GO" id="GO:0022857">
    <property type="term" value="F:transmembrane transporter activity"/>
    <property type="evidence" value="ECO:0007669"/>
    <property type="project" value="InterPro"/>
</dbReference>
<evidence type="ECO:0000256" key="3">
    <source>
        <dbReference type="ARBA" id="ARBA00022475"/>
    </source>
</evidence>
<dbReference type="PRINTS" id="PR01036">
    <property type="entry name" value="TCRTETB"/>
</dbReference>
<dbReference type="PATRIC" id="fig|1302272.5.peg.5"/>
<keyword evidence="3" id="KW-1003">Cell membrane</keyword>
<dbReference type="PANTHER" id="PTHR23501">
    <property type="entry name" value="MAJOR FACILITATOR SUPERFAMILY"/>
    <property type="match status" value="1"/>
</dbReference>
<keyword evidence="6 7" id="KW-0472">Membrane</keyword>
<dbReference type="STRING" id="1302272.FC96_GL000005"/>
<evidence type="ECO:0000313" key="10">
    <source>
        <dbReference type="Proteomes" id="UP000050911"/>
    </source>
</evidence>
<keyword evidence="4 7" id="KW-0812">Transmembrane</keyword>
<feature type="transmembrane region" description="Helical" evidence="7">
    <location>
        <begin position="140"/>
        <end position="157"/>
    </location>
</feature>
<feature type="transmembrane region" description="Helical" evidence="7">
    <location>
        <begin position="354"/>
        <end position="378"/>
    </location>
</feature>
<dbReference type="CDD" id="cd17502">
    <property type="entry name" value="MFS_Azr1_MDR_like"/>
    <property type="match status" value="1"/>
</dbReference>
<dbReference type="Gene3D" id="1.20.1720.10">
    <property type="entry name" value="Multidrug resistance protein D"/>
    <property type="match status" value="1"/>
</dbReference>
<feature type="transmembrane region" description="Helical" evidence="7">
    <location>
        <begin position="109"/>
        <end position="128"/>
    </location>
</feature>
<feature type="transmembrane region" description="Helical" evidence="7">
    <location>
        <begin position="224"/>
        <end position="243"/>
    </location>
</feature>
<evidence type="ECO:0000256" key="4">
    <source>
        <dbReference type="ARBA" id="ARBA00022692"/>
    </source>
</evidence>
<feature type="transmembrane region" description="Helical" evidence="7">
    <location>
        <begin position="45"/>
        <end position="64"/>
    </location>
</feature>
<dbReference type="InterPro" id="IPR020846">
    <property type="entry name" value="MFS_dom"/>
</dbReference>
<dbReference type="FunFam" id="1.20.1720.10:FF:000004">
    <property type="entry name" value="EmrB/QacA family drug resistance transporter"/>
    <property type="match status" value="1"/>
</dbReference>
<organism evidence="9 10">
    <name type="scientific">Secundilactobacillus kimchicus JCM 15530</name>
    <dbReference type="NCBI Taxonomy" id="1302272"/>
    <lineage>
        <taxon>Bacteria</taxon>
        <taxon>Bacillati</taxon>
        <taxon>Bacillota</taxon>
        <taxon>Bacilli</taxon>
        <taxon>Lactobacillales</taxon>
        <taxon>Lactobacillaceae</taxon>
        <taxon>Secundilactobacillus</taxon>
    </lineage>
</organism>
<dbReference type="NCBIfam" id="TIGR00711">
    <property type="entry name" value="efflux_EmrB"/>
    <property type="match status" value="1"/>
</dbReference>
<gene>
    <name evidence="9" type="ORF">FC96_GL000005</name>
</gene>
<reference evidence="9 10" key="1">
    <citation type="journal article" date="2015" name="Genome Announc.">
        <title>Expanding the biotechnology potential of lactobacilli through comparative genomics of 213 strains and associated genera.</title>
        <authorList>
            <person name="Sun Z."/>
            <person name="Harris H.M."/>
            <person name="McCann A."/>
            <person name="Guo C."/>
            <person name="Argimon S."/>
            <person name="Zhang W."/>
            <person name="Yang X."/>
            <person name="Jeffery I.B."/>
            <person name="Cooney J.C."/>
            <person name="Kagawa T.F."/>
            <person name="Liu W."/>
            <person name="Song Y."/>
            <person name="Salvetti E."/>
            <person name="Wrobel A."/>
            <person name="Rasinkangas P."/>
            <person name="Parkhill J."/>
            <person name="Rea M.C."/>
            <person name="O'Sullivan O."/>
            <person name="Ritari J."/>
            <person name="Douillard F.P."/>
            <person name="Paul Ross R."/>
            <person name="Yang R."/>
            <person name="Briner A.E."/>
            <person name="Felis G.E."/>
            <person name="de Vos W.M."/>
            <person name="Barrangou R."/>
            <person name="Klaenhammer T.R."/>
            <person name="Caufield P.W."/>
            <person name="Cui Y."/>
            <person name="Zhang H."/>
            <person name="O'Toole P.W."/>
        </authorList>
    </citation>
    <scope>NUCLEOTIDE SEQUENCE [LARGE SCALE GENOMIC DNA]</scope>
    <source>
        <strain evidence="9 10">JCM 15530</strain>
    </source>
</reference>
<sequence>MSNRQTNVLLVTVAIFIATFMSAIEGTIVSTAMPTIVGDLQGVSLMNWVFSIFLLTNAIATPLYGKVADMLGRKRVFLFGLTVFVAGSVLSGLSTSMASLILWRAVQGIGAGSIMPISFTIIADIYPVEKRAKVMGFNGSAWGIASIVAPLLGGFIVDHLTWHWIFFINLPVGLLAFAMIAIFLKETRVPGKLVIDWLGSILLTIGLLALMYGFQVLGEATPNWAIFALCLIVAVLAMTVFIWHEKRTANPIIPLFLFSNRTFVTQNLVAAVVSGYLMGFEVYLPTWMQGLLGLPASMAGFVVTPSSILWIFGSFLAGRLIAEWSPRKIINFSLLFILIGSLAMALVPGNTAYWWFYPIAAISGVGFGITITTTTVTAQSEATPETIGVATSINTLGRTLGQTLMISVFGIVMNQSMARGVAQNGHVSMEMMNQLINPKTAVNLPNSLVPQLRDILYSGLHSIFIGGLALILIAYMVNAFDRRHKLED</sequence>
<feature type="transmembrane region" description="Helical" evidence="7">
    <location>
        <begin position="329"/>
        <end position="348"/>
    </location>
</feature>
<dbReference type="OrthoDB" id="9816041at2"/>
<evidence type="ECO:0000256" key="2">
    <source>
        <dbReference type="ARBA" id="ARBA00022448"/>
    </source>
</evidence>
<evidence type="ECO:0000256" key="1">
    <source>
        <dbReference type="ARBA" id="ARBA00004651"/>
    </source>
</evidence>
<dbReference type="Gene3D" id="1.20.1250.20">
    <property type="entry name" value="MFS general substrate transporter like domains"/>
    <property type="match status" value="1"/>
</dbReference>
<dbReference type="InterPro" id="IPR011701">
    <property type="entry name" value="MFS"/>
</dbReference>
<feature type="transmembrane region" description="Helical" evidence="7">
    <location>
        <begin position="455"/>
        <end position="477"/>
    </location>
</feature>
<dbReference type="EMBL" id="AZCX01000001">
    <property type="protein sequence ID" value="KRK49090.1"/>
    <property type="molecule type" value="Genomic_DNA"/>
</dbReference>
<dbReference type="PANTHER" id="PTHR23501:SF191">
    <property type="entry name" value="VACUOLAR BASIC AMINO ACID TRANSPORTER 4"/>
    <property type="match status" value="1"/>
</dbReference>
<evidence type="ECO:0000256" key="6">
    <source>
        <dbReference type="ARBA" id="ARBA00023136"/>
    </source>
</evidence>
<dbReference type="Proteomes" id="UP000050911">
    <property type="component" value="Unassembled WGS sequence"/>
</dbReference>
<feature type="transmembrane region" description="Helical" evidence="7">
    <location>
        <begin position="298"/>
        <end position="317"/>
    </location>
</feature>
<keyword evidence="10" id="KW-1185">Reference proteome</keyword>
<dbReference type="SUPFAM" id="SSF103473">
    <property type="entry name" value="MFS general substrate transporter"/>
    <property type="match status" value="1"/>
</dbReference>
<dbReference type="AlphaFoldDB" id="A0A0R1HZV4"/>
<feature type="domain" description="Major facilitator superfamily (MFS) profile" evidence="8">
    <location>
        <begin position="11"/>
        <end position="485"/>
    </location>
</feature>
<accession>A0A0R1HZV4</accession>
<evidence type="ECO:0000256" key="7">
    <source>
        <dbReference type="SAM" id="Phobius"/>
    </source>
</evidence>
<dbReference type="PROSITE" id="PS50850">
    <property type="entry name" value="MFS"/>
    <property type="match status" value="1"/>
</dbReference>
<evidence type="ECO:0000259" key="8">
    <source>
        <dbReference type="PROSITE" id="PS50850"/>
    </source>
</evidence>
<comment type="subcellular location">
    <subcellularLocation>
        <location evidence="1">Cell membrane</location>
        <topology evidence="1">Multi-pass membrane protein</topology>
    </subcellularLocation>
</comment>
<name>A0A0R1HZV4_9LACO</name>
<evidence type="ECO:0000256" key="5">
    <source>
        <dbReference type="ARBA" id="ARBA00022989"/>
    </source>
</evidence>
<feature type="transmembrane region" description="Helical" evidence="7">
    <location>
        <begin position="163"/>
        <end position="184"/>
    </location>
</feature>
<feature type="transmembrane region" description="Helical" evidence="7">
    <location>
        <begin position="193"/>
        <end position="212"/>
    </location>
</feature>